<dbReference type="NCBIfam" id="TIGR02821">
    <property type="entry name" value="fghA_ester_D"/>
    <property type="match status" value="1"/>
</dbReference>
<keyword evidence="8" id="KW-0812">Transmembrane</keyword>
<evidence type="ECO:0000256" key="6">
    <source>
        <dbReference type="ARBA" id="ARBA00022801"/>
    </source>
</evidence>
<comment type="similarity">
    <text evidence="2 7">Belongs to the esterase D family.</text>
</comment>
<comment type="subcellular location">
    <subcellularLocation>
        <location evidence="7">Cytoplasm</location>
    </subcellularLocation>
</comment>
<dbReference type="EC" id="3.1.2.12" evidence="3 7"/>
<dbReference type="GO" id="GO:0005829">
    <property type="term" value="C:cytosol"/>
    <property type="evidence" value="ECO:0007669"/>
    <property type="project" value="TreeGrafter"/>
</dbReference>
<dbReference type="GO" id="GO:0046294">
    <property type="term" value="P:formaldehyde catabolic process"/>
    <property type="evidence" value="ECO:0007669"/>
    <property type="project" value="InterPro"/>
</dbReference>
<evidence type="ECO:0000256" key="4">
    <source>
        <dbReference type="ARBA" id="ARBA00016774"/>
    </source>
</evidence>
<proteinExistence type="inferred from homology"/>
<comment type="catalytic activity">
    <reaction evidence="7">
        <text>S-formylglutathione + H2O = formate + glutathione + H(+)</text>
        <dbReference type="Rhea" id="RHEA:14961"/>
        <dbReference type="ChEBI" id="CHEBI:15377"/>
        <dbReference type="ChEBI" id="CHEBI:15378"/>
        <dbReference type="ChEBI" id="CHEBI:15740"/>
        <dbReference type="ChEBI" id="CHEBI:57688"/>
        <dbReference type="ChEBI" id="CHEBI:57925"/>
        <dbReference type="EC" id="3.1.2.12"/>
    </reaction>
</comment>
<evidence type="ECO:0000256" key="1">
    <source>
        <dbReference type="ARBA" id="ARBA00002608"/>
    </source>
</evidence>
<dbReference type="OrthoDB" id="420518at2759"/>
<keyword evidence="7" id="KW-0963">Cytoplasm</keyword>
<reference evidence="9" key="1">
    <citation type="submission" date="2021-04" db="EMBL/GenBank/DDBJ databases">
        <authorList>
            <consortium name="Molecular Ecology Group"/>
        </authorList>
    </citation>
    <scope>NUCLEOTIDE SEQUENCE</scope>
</reference>
<dbReference type="GO" id="GO:0052689">
    <property type="term" value="F:carboxylic ester hydrolase activity"/>
    <property type="evidence" value="ECO:0007669"/>
    <property type="project" value="UniProtKB-KW"/>
</dbReference>
<dbReference type="PANTHER" id="PTHR10061:SF0">
    <property type="entry name" value="S-FORMYLGLUTATHIONE HYDROLASE"/>
    <property type="match status" value="1"/>
</dbReference>
<evidence type="ECO:0000256" key="8">
    <source>
        <dbReference type="SAM" id="Phobius"/>
    </source>
</evidence>
<dbReference type="PANTHER" id="PTHR10061">
    <property type="entry name" value="S-FORMYLGLUTATHIONE HYDROLASE"/>
    <property type="match status" value="1"/>
</dbReference>
<dbReference type="SUPFAM" id="SSF53474">
    <property type="entry name" value="alpha/beta-Hydrolases"/>
    <property type="match status" value="1"/>
</dbReference>
<dbReference type="EMBL" id="CAJHNH020006113">
    <property type="protein sequence ID" value="CAG5133355.1"/>
    <property type="molecule type" value="Genomic_DNA"/>
</dbReference>
<gene>
    <name evidence="9" type="ORF">CUNI_LOCUS18913</name>
</gene>
<evidence type="ECO:0000256" key="7">
    <source>
        <dbReference type="RuleBase" id="RU363068"/>
    </source>
</evidence>
<evidence type="ECO:0000313" key="10">
    <source>
        <dbReference type="Proteomes" id="UP000678393"/>
    </source>
</evidence>
<keyword evidence="5 7" id="KW-0719">Serine esterase</keyword>
<keyword evidence="8" id="KW-0472">Membrane</keyword>
<protein>
    <recommendedName>
        <fullName evidence="4 7">S-formylglutathione hydrolase</fullName>
        <ecNumber evidence="3 7">3.1.2.12</ecNumber>
    </recommendedName>
</protein>
<evidence type="ECO:0000313" key="9">
    <source>
        <dbReference type="EMBL" id="CAG5133355.1"/>
    </source>
</evidence>
<dbReference type="InterPro" id="IPR029058">
    <property type="entry name" value="AB_hydrolase_fold"/>
</dbReference>
<evidence type="ECO:0000256" key="3">
    <source>
        <dbReference type="ARBA" id="ARBA00012479"/>
    </source>
</evidence>
<organism evidence="9 10">
    <name type="scientific">Candidula unifasciata</name>
    <dbReference type="NCBI Taxonomy" id="100452"/>
    <lineage>
        <taxon>Eukaryota</taxon>
        <taxon>Metazoa</taxon>
        <taxon>Spiralia</taxon>
        <taxon>Lophotrochozoa</taxon>
        <taxon>Mollusca</taxon>
        <taxon>Gastropoda</taxon>
        <taxon>Heterobranchia</taxon>
        <taxon>Euthyneura</taxon>
        <taxon>Panpulmonata</taxon>
        <taxon>Eupulmonata</taxon>
        <taxon>Stylommatophora</taxon>
        <taxon>Helicina</taxon>
        <taxon>Helicoidea</taxon>
        <taxon>Geomitridae</taxon>
        <taxon>Candidula</taxon>
    </lineage>
</organism>
<evidence type="ECO:0000256" key="5">
    <source>
        <dbReference type="ARBA" id="ARBA00022487"/>
    </source>
</evidence>
<evidence type="ECO:0000256" key="2">
    <source>
        <dbReference type="ARBA" id="ARBA00005622"/>
    </source>
</evidence>
<dbReference type="InterPro" id="IPR014186">
    <property type="entry name" value="S-formylglutathione_hydrol"/>
</dbReference>
<sequence length="288" mass="32711">MSKLTLVSSNKCFGGDQRVYSHESSTVGCTMKFGIYLPADAVDGTKLPVVYWLSGLTCNEQNFITKAGAQRVAAKLNLIIVNPDTSPRGVNIEGEDDSYDFGSGAGFYVDATTDKWKKHYRMYSYVAGWLPELINENFSTIPDKKGIFGHRVNQHGRSWSSDFSTEKPWPVQICECLCSIAHPIRAAWGRKAFQGYLGPDENIWREYDATELVKVYDGPPLDILVDQGAADQFLKEGQLHPESLMESCAESKMPIVMRMQEVNCRLLYVCIRLLYTYIYLYIYRYIRL</sequence>
<keyword evidence="8" id="KW-1133">Transmembrane helix</keyword>
<dbReference type="Pfam" id="PF00756">
    <property type="entry name" value="Esterase"/>
    <property type="match status" value="1"/>
</dbReference>
<accession>A0A8S4A0A9</accession>
<dbReference type="AlphaFoldDB" id="A0A8S4A0A9"/>
<comment type="caution">
    <text evidence="9">The sequence shown here is derived from an EMBL/GenBank/DDBJ whole genome shotgun (WGS) entry which is preliminary data.</text>
</comment>
<dbReference type="Gene3D" id="3.40.50.1820">
    <property type="entry name" value="alpha/beta hydrolase"/>
    <property type="match status" value="2"/>
</dbReference>
<dbReference type="InterPro" id="IPR000801">
    <property type="entry name" value="Esterase-like"/>
</dbReference>
<dbReference type="Proteomes" id="UP000678393">
    <property type="component" value="Unassembled WGS sequence"/>
</dbReference>
<feature type="transmembrane region" description="Helical" evidence="8">
    <location>
        <begin position="266"/>
        <end position="286"/>
    </location>
</feature>
<name>A0A8S4A0A9_9EUPU</name>
<comment type="function">
    <text evidence="1 7">Serine hydrolase involved in the detoxification of formaldehyde.</text>
</comment>
<keyword evidence="6 7" id="KW-0378">Hydrolase</keyword>
<keyword evidence="10" id="KW-1185">Reference proteome</keyword>
<dbReference type="GO" id="GO:0018738">
    <property type="term" value="F:S-formylglutathione hydrolase activity"/>
    <property type="evidence" value="ECO:0007669"/>
    <property type="project" value="UniProtKB-EC"/>
</dbReference>